<feature type="transmembrane region" description="Helical" evidence="7">
    <location>
        <begin position="74"/>
        <end position="95"/>
    </location>
</feature>
<dbReference type="Gene3D" id="1.10.3720.10">
    <property type="entry name" value="MetI-like"/>
    <property type="match status" value="1"/>
</dbReference>
<dbReference type="CDD" id="cd06261">
    <property type="entry name" value="TM_PBP2"/>
    <property type="match status" value="1"/>
</dbReference>
<feature type="transmembrane region" description="Helical" evidence="7">
    <location>
        <begin position="116"/>
        <end position="136"/>
    </location>
</feature>
<keyword evidence="2 7" id="KW-0813">Transport</keyword>
<feature type="transmembrane region" description="Helical" evidence="7">
    <location>
        <begin position="206"/>
        <end position="227"/>
    </location>
</feature>
<dbReference type="InterPro" id="IPR000515">
    <property type="entry name" value="MetI-like"/>
</dbReference>
<keyword evidence="4 7" id="KW-0812">Transmembrane</keyword>
<dbReference type="RefSeq" id="WP_258215692.1">
    <property type="nucleotide sequence ID" value="NZ_JANQBD010000018.1"/>
</dbReference>
<keyword evidence="10" id="KW-1185">Reference proteome</keyword>
<comment type="caution">
    <text evidence="9">The sequence shown here is derived from an EMBL/GenBank/DDBJ whole genome shotgun (WGS) entry which is preliminary data.</text>
</comment>
<evidence type="ECO:0000256" key="4">
    <source>
        <dbReference type="ARBA" id="ARBA00022692"/>
    </source>
</evidence>
<dbReference type="PANTHER" id="PTHR43227">
    <property type="entry name" value="BLL4140 PROTEIN"/>
    <property type="match status" value="1"/>
</dbReference>
<evidence type="ECO:0000256" key="3">
    <source>
        <dbReference type="ARBA" id="ARBA00022475"/>
    </source>
</evidence>
<dbReference type="EMBL" id="JANQBD010000018">
    <property type="protein sequence ID" value="MCR8634128.1"/>
    <property type="molecule type" value="Genomic_DNA"/>
</dbReference>
<evidence type="ECO:0000256" key="1">
    <source>
        <dbReference type="ARBA" id="ARBA00004651"/>
    </source>
</evidence>
<organism evidence="9 10">
    <name type="scientific">Paenibacillus radicis</name>
    <name type="common">ex Xue et al. 2023</name>
    <dbReference type="NCBI Taxonomy" id="2972489"/>
    <lineage>
        <taxon>Bacteria</taxon>
        <taxon>Bacillati</taxon>
        <taxon>Bacillota</taxon>
        <taxon>Bacilli</taxon>
        <taxon>Bacillales</taxon>
        <taxon>Paenibacillaceae</taxon>
        <taxon>Paenibacillus</taxon>
    </lineage>
</organism>
<dbReference type="PANTHER" id="PTHR43227:SF11">
    <property type="entry name" value="BLL4140 PROTEIN"/>
    <property type="match status" value="1"/>
</dbReference>
<sequence length="297" mass="34004">MKRKLHKSKFLYALFVLPFIYFAIFHYAPMIGNIMAFQEYSIIKGYFDSPWAGIKYFKQFLTDPYFWKVVRNTLLLNFYSLIFYFPAPIIFAILLNELRSNKFKRFIQTVTYVPHFLSTVVIAGIIINFLSISGLVNQLLVLLGLEPRTFMAFPEWFRTIFVSSEIWQGIGWNSIIYLAALSSIDPGLYEAATIDGANRWHKIRHVTLPGISTVITILLLLSIGHMLSVGFEKIILLYSGPTYETADVIQTYVYRRGLIDADFSFAAAVGIFQSVISLVLIVFANQFAKRFNGTGLF</sequence>
<evidence type="ECO:0000313" key="9">
    <source>
        <dbReference type="EMBL" id="MCR8634128.1"/>
    </source>
</evidence>
<keyword evidence="3" id="KW-1003">Cell membrane</keyword>
<reference evidence="9 10" key="1">
    <citation type="submission" date="2022-08" db="EMBL/GenBank/DDBJ databases">
        <title>Paenibacillus endoradicis sp. nov., Paenibacillus radicibacter sp. nov and Paenibacillus pararadicis sp. nov., three cold-adapted plant growth-promoting bacteria isolated from root of Larix gmelinii in Great Khingan.</title>
        <authorList>
            <person name="Xue H."/>
        </authorList>
    </citation>
    <scope>NUCLEOTIDE SEQUENCE [LARGE SCALE GENOMIC DNA]</scope>
    <source>
        <strain evidence="9 10">N5-1-1-5</strain>
    </source>
</reference>
<feature type="transmembrane region" description="Helical" evidence="7">
    <location>
        <begin position="12"/>
        <end position="31"/>
    </location>
</feature>
<feature type="domain" description="ABC transmembrane type-1" evidence="8">
    <location>
        <begin position="70"/>
        <end position="284"/>
    </location>
</feature>
<comment type="subcellular location">
    <subcellularLocation>
        <location evidence="1 7">Cell membrane</location>
        <topology evidence="1 7">Multi-pass membrane protein</topology>
    </subcellularLocation>
</comment>
<evidence type="ECO:0000256" key="5">
    <source>
        <dbReference type="ARBA" id="ARBA00022989"/>
    </source>
</evidence>
<name>A0ABT1YLR8_9BACL</name>
<proteinExistence type="inferred from homology"/>
<dbReference type="InterPro" id="IPR035906">
    <property type="entry name" value="MetI-like_sf"/>
</dbReference>
<keyword evidence="5 7" id="KW-1133">Transmembrane helix</keyword>
<dbReference type="Proteomes" id="UP001300012">
    <property type="component" value="Unassembled WGS sequence"/>
</dbReference>
<evidence type="ECO:0000313" key="10">
    <source>
        <dbReference type="Proteomes" id="UP001300012"/>
    </source>
</evidence>
<evidence type="ECO:0000256" key="2">
    <source>
        <dbReference type="ARBA" id="ARBA00022448"/>
    </source>
</evidence>
<protein>
    <submittedName>
        <fullName evidence="9">ABC transporter permease subunit</fullName>
    </submittedName>
</protein>
<evidence type="ECO:0000256" key="6">
    <source>
        <dbReference type="ARBA" id="ARBA00023136"/>
    </source>
</evidence>
<keyword evidence="6 7" id="KW-0472">Membrane</keyword>
<accession>A0ABT1YLR8</accession>
<dbReference type="Pfam" id="PF00528">
    <property type="entry name" value="BPD_transp_1"/>
    <property type="match status" value="1"/>
</dbReference>
<evidence type="ECO:0000256" key="7">
    <source>
        <dbReference type="RuleBase" id="RU363032"/>
    </source>
</evidence>
<dbReference type="SUPFAM" id="SSF161098">
    <property type="entry name" value="MetI-like"/>
    <property type="match status" value="1"/>
</dbReference>
<feature type="transmembrane region" description="Helical" evidence="7">
    <location>
        <begin position="263"/>
        <end position="284"/>
    </location>
</feature>
<evidence type="ECO:0000259" key="8">
    <source>
        <dbReference type="PROSITE" id="PS50928"/>
    </source>
</evidence>
<gene>
    <name evidence="9" type="ORF">NV381_23335</name>
</gene>
<dbReference type="InterPro" id="IPR050809">
    <property type="entry name" value="UgpAE/MalFG_permease"/>
</dbReference>
<dbReference type="PROSITE" id="PS50928">
    <property type="entry name" value="ABC_TM1"/>
    <property type="match status" value="1"/>
</dbReference>
<comment type="similarity">
    <text evidence="7">Belongs to the binding-protein-dependent transport system permease family.</text>
</comment>